<dbReference type="EMBL" id="CP015093">
    <property type="protein sequence ID" value="APZ54377.1"/>
    <property type="molecule type" value="Genomic_DNA"/>
</dbReference>
<dbReference type="Gene3D" id="3.90.1200.10">
    <property type="match status" value="1"/>
</dbReference>
<accession>A0A1P8UYB6</accession>
<dbReference type="InterPro" id="IPR011009">
    <property type="entry name" value="Kinase-like_dom_sf"/>
</dbReference>
<evidence type="ECO:0000259" key="1">
    <source>
        <dbReference type="Pfam" id="PF01636"/>
    </source>
</evidence>
<organism evidence="2 3">
    <name type="scientific">Salipiger abyssi</name>
    <dbReference type="NCBI Taxonomy" id="1250539"/>
    <lineage>
        <taxon>Bacteria</taxon>
        <taxon>Pseudomonadati</taxon>
        <taxon>Pseudomonadota</taxon>
        <taxon>Alphaproteobacteria</taxon>
        <taxon>Rhodobacterales</taxon>
        <taxon>Roseobacteraceae</taxon>
        <taxon>Salipiger</taxon>
    </lineage>
</organism>
<protein>
    <submittedName>
        <fullName evidence="2">Phosphotransferase family protein</fullName>
    </submittedName>
</protein>
<dbReference type="RefSeq" id="WP_076703777.1">
    <property type="nucleotide sequence ID" value="NZ_CP015093.1"/>
</dbReference>
<keyword evidence="3" id="KW-1185">Reference proteome</keyword>
<keyword evidence="2" id="KW-0808">Transferase</keyword>
<dbReference type="InterPro" id="IPR002575">
    <property type="entry name" value="Aminoglycoside_PTrfase"/>
</dbReference>
<dbReference type="KEGG" id="paby:Ga0080574_TMP4043"/>
<dbReference type="SUPFAM" id="SSF56112">
    <property type="entry name" value="Protein kinase-like (PK-like)"/>
    <property type="match status" value="1"/>
</dbReference>
<feature type="domain" description="Aminoglycoside phosphotransferase" evidence="1">
    <location>
        <begin position="53"/>
        <end position="262"/>
    </location>
</feature>
<dbReference type="AlphaFoldDB" id="A0A1P8UYB6"/>
<dbReference type="OrthoDB" id="7847519at2"/>
<name>A0A1P8UYB6_9RHOB</name>
<proteinExistence type="predicted"/>
<dbReference type="STRING" id="1250539.Ga0080574_TMP4043"/>
<dbReference type="Proteomes" id="UP000187059">
    <property type="component" value="Chromosome"/>
</dbReference>
<dbReference type="Pfam" id="PF01636">
    <property type="entry name" value="APH"/>
    <property type="match status" value="1"/>
</dbReference>
<evidence type="ECO:0000313" key="3">
    <source>
        <dbReference type="Proteomes" id="UP000187059"/>
    </source>
</evidence>
<reference evidence="2 3" key="1">
    <citation type="submission" date="2016-04" db="EMBL/GenBank/DDBJ databases">
        <title>Deep-sea bacteria in the southern Pacific.</title>
        <authorList>
            <person name="Tang K."/>
        </authorList>
    </citation>
    <scope>NUCLEOTIDE SEQUENCE [LARGE SCALE GENOMIC DNA]</scope>
    <source>
        <strain evidence="2 3">JLT2014</strain>
    </source>
</reference>
<evidence type="ECO:0000313" key="2">
    <source>
        <dbReference type="EMBL" id="APZ54377.1"/>
    </source>
</evidence>
<sequence length="314" mass="33828">MTGPAGATHLDKPEARALARAALAERRPGRDYGLGCLKNIDKPLRAQVFCAAHPEERLTVKVFAPAGAEKARAQAARQAAVAGALPGRAPDVLFFDEARLVLGMTYADGPSLAALWPHLSADEARARLEDAGRWLAALHDLSAEAHPFRPKGQIAWLHRLLGWHAEGKRAIPEIAAFRAEVAALEALALELRGRPARRAVTHRDLHLSNLVATDTGLVGLDFENDRPDEPLRDLVALLVDAMAQPGTAEDLHRSAEALRRGYGETGTDPQVSLVLQRLFALGIWAATPDAPSLRQSARYLAAREILAAEAPLFA</sequence>
<gene>
    <name evidence="2" type="ORF">Ga0080574_TMP4043</name>
</gene>
<dbReference type="GO" id="GO:0016740">
    <property type="term" value="F:transferase activity"/>
    <property type="evidence" value="ECO:0007669"/>
    <property type="project" value="UniProtKB-KW"/>
</dbReference>